<keyword evidence="1" id="KW-1133">Transmembrane helix</keyword>
<evidence type="ECO:0000256" key="1">
    <source>
        <dbReference type="SAM" id="Phobius"/>
    </source>
</evidence>
<feature type="transmembrane region" description="Helical" evidence="1">
    <location>
        <begin position="148"/>
        <end position="166"/>
    </location>
</feature>
<organism evidence="2 3">
    <name type="scientific">Parageobacillus genomosp. 1</name>
    <dbReference type="NCBI Taxonomy" id="1295642"/>
    <lineage>
        <taxon>Bacteria</taxon>
        <taxon>Bacillati</taxon>
        <taxon>Bacillota</taxon>
        <taxon>Bacilli</taxon>
        <taxon>Bacillales</taxon>
        <taxon>Anoxybacillaceae</taxon>
        <taxon>Parageobacillus</taxon>
    </lineage>
</organism>
<keyword evidence="3" id="KW-1185">Reference proteome</keyword>
<dbReference type="InterPro" id="IPR053046">
    <property type="entry name" value="ABC-5_transporter"/>
</dbReference>
<sequence>MPSKILSFNRGIFVQNLRNVGWIGIVHFLLWFAAIPLQLLMAYSQQKDGGIYPEWGSLYSISAPFQTMIVFTLPVLLAALLFRYMQGKQSSDFMHSLPVQRTELFCQQAVFGAVLIVVPLMLISLFSAVCRYGLSLSVPLTIGDIVRWTWETAIMELFVFAASVFVGMMTGMSTLQVVFTYILFLFPAGITILLLTNTSFLLVGFPADYYLSKNLEEIVPFYRYVNLEAEPLTAGESLVYLLLIMLFLIFAIWLYQKRHSEAATQALAFPVLRPIFKYGVAFCTMLVGGFYFGATQNQFSWIVFGYVTFSFIGFFVAEMIIEKTWRVFHKWKGYAYFAAAMVVIGMLVHLDITGYEKRLPALEDIRQVYFGSSVYDFVENGQRSYVPFEQENQFLKEKENIRAVYAFHQQLVKDQPRPFPFEPYRQVESQRQVVIGYVFKDGKRMIRKYSVPFEPYLSYYQPILESKEYKKNYYLLLRDQGYSPIRQVAFRTPETGEKTLTIIDPQQIDSFIEALNADLMEEPASAMVDSGKVWQGDIELLQSDGDTIHLMWKKTYTHVEKWLKDHHLLEKARGSAE</sequence>
<evidence type="ECO:0008006" key="4">
    <source>
        <dbReference type="Google" id="ProtNLM"/>
    </source>
</evidence>
<feature type="transmembrane region" description="Helical" evidence="1">
    <location>
        <begin position="63"/>
        <end position="84"/>
    </location>
</feature>
<accession>A0ABC9VE71</accession>
<feature type="transmembrane region" description="Helical" evidence="1">
    <location>
        <begin position="20"/>
        <end position="43"/>
    </location>
</feature>
<dbReference type="AlphaFoldDB" id="A0ABC9VE71"/>
<feature type="transmembrane region" description="Helical" evidence="1">
    <location>
        <begin position="178"/>
        <end position="205"/>
    </location>
</feature>
<name>A0ABC9VE71_9BACL</name>
<feature type="transmembrane region" description="Helical" evidence="1">
    <location>
        <begin position="105"/>
        <end position="128"/>
    </location>
</feature>
<feature type="transmembrane region" description="Helical" evidence="1">
    <location>
        <begin position="299"/>
        <end position="321"/>
    </location>
</feature>
<feature type="transmembrane region" description="Helical" evidence="1">
    <location>
        <begin position="237"/>
        <end position="255"/>
    </location>
</feature>
<protein>
    <recommendedName>
        <fullName evidence="4">Multidrug ABC transporter permease</fullName>
    </recommendedName>
</protein>
<keyword evidence="1" id="KW-0472">Membrane</keyword>
<comment type="caution">
    <text evidence="2">The sequence shown here is derived from an EMBL/GenBank/DDBJ whole genome shotgun (WGS) entry which is preliminary data.</text>
</comment>
<dbReference type="Proteomes" id="UP000023566">
    <property type="component" value="Chromosome"/>
</dbReference>
<dbReference type="PANTHER" id="PTHR39177:SF1">
    <property type="entry name" value="ABC TRANSPORTER PERMEASE YTRC-RELATED"/>
    <property type="match status" value="1"/>
</dbReference>
<dbReference type="EMBL" id="AOTZ01000005">
    <property type="protein sequence ID" value="EZP76815.1"/>
    <property type="molecule type" value="Genomic_DNA"/>
</dbReference>
<evidence type="ECO:0000313" key="2">
    <source>
        <dbReference type="EMBL" id="EZP76815.1"/>
    </source>
</evidence>
<feature type="transmembrane region" description="Helical" evidence="1">
    <location>
        <begin position="333"/>
        <end position="350"/>
    </location>
</feature>
<proteinExistence type="predicted"/>
<dbReference type="PANTHER" id="PTHR39177">
    <property type="entry name" value="ABC TRANSPORTER PERMEASE YTRC-RELATED"/>
    <property type="match status" value="1"/>
</dbReference>
<gene>
    <name evidence="2" type="ORF">H839_09473</name>
</gene>
<keyword evidence="1" id="KW-0812">Transmembrane</keyword>
<feature type="transmembrane region" description="Helical" evidence="1">
    <location>
        <begin position="275"/>
        <end position="293"/>
    </location>
</feature>
<evidence type="ECO:0000313" key="3">
    <source>
        <dbReference type="Proteomes" id="UP000023566"/>
    </source>
</evidence>
<dbReference type="RefSeq" id="WP_043904905.1">
    <property type="nucleotide sequence ID" value="NZ_CM002692.1"/>
</dbReference>
<reference evidence="2 3" key="1">
    <citation type="journal article" date="2014" name="Appl. Microbiol. Biotechnol.">
        <title>Transformable facultative thermophile Geobacillus stearothermophilus NUB3621 as a host strain for metabolic engineering.</title>
        <authorList>
            <person name="Blanchard K."/>
            <person name="Robic S."/>
            <person name="Matsumura I."/>
        </authorList>
    </citation>
    <scope>NUCLEOTIDE SEQUENCE [LARGE SCALE GENOMIC DNA]</scope>
    <source>
        <strain evidence="2 3">NUB3621</strain>
    </source>
</reference>